<dbReference type="Proteomes" id="UP000000271">
    <property type="component" value="Chromosome"/>
</dbReference>
<comment type="subcellular location">
    <subcellularLocation>
        <location evidence="8">Cytoplasm</location>
    </subcellularLocation>
</comment>
<dbReference type="FunFam" id="3.30.420.40:FF:000012">
    <property type="entry name" value="tRNA N6-adenosine threonylcarbamoyltransferase"/>
    <property type="match status" value="1"/>
</dbReference>
<evidence type="ECO:0000256" key="6">
    <source>
        <dbReference type="ARBA" id="ARBA00023315"/>
    </source>
</evidence>
<dbReference type="HOGENOM" id="CLU_362356_0_0_9"/>
<keyword evidence="11" id="KW-0378">Hydrolase</keyword>
<keyword evidence="2 8" id="KW-0808">Transferase</keyword>
<feature type="binding site" evidence="8">
    <location>
        <position position="612"/>
    </location>
    <ligand>
        <name>substrate</name>
    </ligand>
</feature>
<reference evidence="11" key="1">
    <citation type="submission" date="2009-10" db="EMBL/GenBank/DDBJ databases">
        <title>Complete sequence of Bacillus selenitireducens MLS10.</title>
        <authorList>
            <consortium name="US DOE Joint Genome Institute"/>
            <person name="Lucas S."/>
            <person name="Copeland A."/>
            <person name="Lapidus A."/>
            <person name="Glavina del Rio T."/>
            <person name="Dalin E."/>
            <person name="Tice H."/>
            <person name="Bruce D."/>
            <person name="Goodwin L."/>
            <person name="Pitluck S."/>
            <person name="Sims D."/>
            <person name="Brettin T."/>
            <person name="Detter J.C."/>
            <person name="Han C."/>
            <person name="Larimer F."/>
            <person name="Land M."/>
            <person name="Hauser L."/>
            <person name="Kyrpides N."/>
            <person name="Ovchinnikova G."/>
            <person name="Stolz J."/>
        </authorList>
    </citation>
    <scope>NUCLEOTIDE SEQUENCE [LARGE SCALE GENOMIC DNA]</scope>
    <source>
        <strain evidence="11">MLS10</strain>
    </source>
</reference>
<keyword evidence="4 8" id="KW-0479">Metal-binding</keyword>
<feature type="binding site" evidence="8">
    <location>
        <position position="599"/>
    </location>
    <ligand>
        <name>substrate</name>
    </ligand>
</feature>
<dbReference type="InterPro" id="IPR025938">
    <property type="entry name" value="RRXRR_dom"/>
</dbReference>
<feature type="binding site" evidence="8">
    <location>
        <position position="705"/>
    </location>
    <ligand>
        <name>substrate</name>
    </ligand>
</feature>
<evidence type="ECO:0000313" key="12">
    <source>
        <dbReference type="Proteomes" id="UP000000271"/>
    </source>
</evidence>
<dbReference type="GO" id="GO:0005737">
    <property type="term" value="C:cytoplasm"/>
    <property type="evidence" value="ECO:0007669"/>
    <property type="project" value="UniProtKB-SubCell"/>
</dbReference>
<dbReference type="InterPro" id="IPR017861">
    <property type="entry name" value="KAE1/TsaD"/>
</dbReference>
<evidence type="ECO:0000256" key="4">
    <source>
        <dbReference type="ARBA" id="ARBA00022723"/>
    </source>
</evidence>
<dbReference type="GO" id="GO:0008233">
    <property type="term" value="F:peptidase activity"/>
    <property type="evidence" value="ECO:0007669"/>
    <property type="project" value="UniProtKB-KW"/>
</dbReference>
<keyword evidence="3 8" id="KW-0819">tRNA processing</keyword>
<evidence type="ECO:0000259" key="10">
    <source>
        <dbReference type="SMART" id="SM00507"/>
    </source>
</evidence>
<dbReference type="InterPro" id="IPR022450">
    <property type="entry name" value="TsaD"/>
</dbReference>
<dbReference type="GO" id="GO:0005506">
    <property type="term" value="F:iron ion binding"/>
    <property type="evidence" value="ECO:0007669"/>
    <property type="project" value="UniProtKB-UniRule"/>
</dbReference>
<dbReference type="PRINTS" id="PR00789">
    <property type="entry name" value="OSIALOPTASE"/>
</dbReference>
<keyword evidence="12" id="KW-1185">Reference proteome</keyword>
<dbReference type="NCBIfam" id="TIGR00329">
    <property type="entry name" value="gcp_kae1"/>
    <property type="match status" value="1"/>
</dbReference>
<dbReference type="InterPro" id="IPR047693">
    <property type="entry name" value="RNA-guided_IscB-like"/>
</dbReference>
<dbReference type="GO" id="GO:0004519">
    <property type="term" value="F:endonuclease activity"/>
    <property type="evidence" value="ECO:0007669"/>
    <property type="project" value="InterPro"/>
</dbReference>
<dbReference type="GO" id="GO:0002949">
    <property type="term" value="P:tRNA threonylcarbamoyladenosine modification"/>
    <property type="evidence" value="ECO:0007669"/>
    <property type="project" value="UniProtKB-UniRule"/>
</dbReference>
<dbReference type="PROSITE" id="PS01016">
    <property type="entry name" value="GLYCOPROTEASE"/>
    <property type="match status" value="1"/>
</dbReference>
<dbReference type="InterPro" id="IPR000905">
    <property type="entry name" value="Gcp-like_dom"/>
</dbReference>
<dbReference type="Gene3D" id="1.10.30.50">
    <property type="match status" value="1"/>
</dbReference>
<name>D6XY15_BACIE</name>
<evidence type="ECO:0000256" key="7">
    <source>
        <dbReference type="ARBA" id="ARBA00048117"/>
    </source>
</evidence>
<comment type="cofactor">
    <cofactor evidence="8">
        <name>Fe(2+)</name>
        <dbReference type="ChEBI" id="CHEBI:29033"/>
    </cofactor>
    <text evidence="8">Binds 1 Fe(2+) ion per subunit.</text>
</comment>
<proteinExistence type="inferred from homology"/>
<feature type="region of interest" description="Disordered" evidence="9">
    <location>
        <begin position="91"/>
        <end position="114"/>
    </location>
</feature>
<accession>D6XY15</accession>
<dbReference type="EMBL" id="CP001791">
    <property type="protein sequence ID" value="ADH98088.1"/>
    <property type="molecule type" value="Genomic_DNA"/>
</dbReference>
<dbReference type="eggNOG" id="COG0533">
    <property type="taxonomic scope" value="Bacteria"/>
</dbReference>
<comment type="similarity">
    <text evidence="8">Belongs to the KAE1 / TsaD family.</text>
</comment>
<dbReference type="FunFam" id="3.30.420.40:FF:000040">
    <property type="entry name" value="tRNA N6-adenosine threonylcarbamoyltransferase"/>
    <property type="match status" value="1"/>
</dbReference>
<dbReference type="HAMAP" id="MF_01445">
    <property type="entry name" value="TsaD"/>
    <property type="match status" value="1"/>
</dbReference>
<evidence type="ECO:0000256" key="3">
    <source>
        <dbReference type="ARBA" id="ARBA00022694"/>
    </source>
</evidence>
<dbReference type="GO" id="GO:0003676">
    <property type="term" value="F:nucleic acid binding"/>
    <property type="evidence" value="ECO:0007669"/>
    <property type="project" value="InterPro"/>
</dbReference>
<dbReference type="KEGG" id="bse:Bsel_0552"/>
<organism evidence="11 12">
    <name type="scientific">Bacillus selenitireducens (strain ATCC 700615 / DSM 15326 / MLS10)</name>
    <dbReference type="NCBI Taxonomy" id="439292"/>
    <lineage>
        <taxon>Bacteria</taxon>
        <taxon>Bacillati</taxon>
        <taxon>Bacillota</taxon>
        <taxon>Bacilli</taxon>
        <taxon>Bacillales</taxon>
        <taxon>Bacillaceae</taxon>
        <taxon>Salisediminibacterium</taxon>
    </lineage>
</organism>
<dbReference type="InterPro" id="IPR002711">
    <property type="entry name" value="HNH"/>
</dbReference>
<evidence type="ECO:0000256" key="1">
    <source>
        <dbReference type="ARBA" id="ARBA00022490"/>
    </source>
</evidence>
<dbReference type="GO" id="GO:0061711">
    <property type="term" value="F:tRNA N(6)-L-threonylcarbamoyladenine synthase activity"/>
    <property type="evidence" value="ECO:0007669"/>
    <property type="project" value="UniProtKB-EC"/>
</dbReference>
<feature type="binding site" evidence="8">
    <location>
        <position position="733"/>
    </location>
    <ligand>
        <name>Fe cation</name>
        <dbReference type="ChEBI" id="CHEBI:24875"/>
    </ligand>
</feature>
<feature type="binding site" evidence="8">
    <location>
        <begin position="566"/>
        <end position="570"/>
    </location>
    <ligand>
        <name>substrate</name>
    </ligand>
</feature>
<dbReference type="PANTHER" id="PTHR11735:SF6">
    <property type="entry name" value="TRNA N6-ADENOSINE THREONYLCARBAMOYLTRANSFERASE, MITOCHONDRIAL"/>
    <property type="match status" value="1"/>
</dbReference>
<dbReference type="Pfam" id="PF00814">
    <property type="entry name" value="TsaD"/>
    <property type="match status" value="1"/>
</dbReference>
<dbReference type="PANTHER" id="PTHR11735">
    <property type="entry name" value="TRNA N6-ADENOSINE THREONYLCARBAMOYLTRANSFERASE"/>
    <property type="match status" value="1"/>
</dbReference>
<feature type="binding site" evidence="8">
    <location>
        <position position="544"/>
    </location>
    <ligand>
        <name>Fe cation</name>
        <dbReference type="ChEBI" id="CHEBI:24875"/>
    </ligand>
</feature>
<dbReference type="GO" id="GO:0008270">
    <property type="term" value="F:zinc ion binding"/>
    <property type="evidence" value="ECO:0007669"/>
    <property type="project" value="InterPro"/>
</dbReference>
<evidence type="ECO:0000256" key="8">
    <source>
        <dbReference type="HAMAP-Rule" id="MF_01445"/>
    </source>
</evidence>
<comment type="function">
    <text evidence="8">Required for the formation of a threonylcarbamoyl group on adenosine at position 37 (t(6)A37) in tRNAs that read codons beginning with adenine. Is involved in the transfer of the threonylcarbamoyl moiety of threonylcarbamoyl-AMP (TC-AMP) to the N6 group of A37, together with TsaE and TsaB. TsaD likely plays a direct catalytic role in this reaction.</text>
</comment>
<protein>
    <recommendedName>
        <fullName evidence="8">tRNA N6-adenosine threonylcarbamoyltransferase</fullName>
        <ecNumber evidence="8">2.3.1.234</ecNumber>
    </recommendedName>
    <alternativeName>
        <fullName evidence="8">N6-L-threonylcarbamoyladenine synthase</fullName>
        <shortName evidence="8">t(6)A synthase</shortName>
    </alternativeName>
    <alternativeName>
        <fullName evidence="8">t(6)A37 threonylcarbamoyladenosine biosynthesis protein TsaD</fullName>
    </alternativeName>
    <alternativeName>
        <fullName evidence="8">tRNA threonylcarbamoyladenosine biosynthesis protein TsaD</fullName>
    </alternativeName>
</protein>
<dbReference type="CDD" id="cd24133">
    <property type="entry name" value="ASKHA_NBD_TsaD_bac"/>
    <property type="match status" value="1"/>
</dbReference>
<dbReference type="NCBIfam" id="NF040563">
    <property type="entry name" value="guided_IscB"/>
    <property type="match status" value="1"/>
</dbReference>
<keyword evidence="5 8" id="KW-0408">Iron</keyword>
<feature type="domain" description="HNH nuclease" evidence="10">
    <location>
        <begin position="181"/>
        <end position="233"/>
    </location>
</feature>
<dbReference type="Gene3D" id="3.30.420.40">
    <property type="match status" value="2"/>
</dbReference>
<feature type="compositionally biased region" description="Basic residues" evidence="9">
    <location>
        <begin position="92"/>
        <end position="109"/>
    </location>
</feature>
<evidence type="ECO:0000256" key="5">
    <source>
        <dbReference type="ARBA" id="ARBA00023004"/>
    </source>
</evidence>
<evidence type="ECO:0000256" key="9">
    <source>
        <dbReference type="SAM" id="MobiDB-lite"/>
    </source>
</evidence>
<dbReference type="EC" id="2.3.1.234" evidence="8"/>
<sequence length="771" mass="85979">MFVYVLNKNGEPLMPCKPRKARLLLNEKKAKVVKQTPFTIQLLYGSSGYKQPVSLGVDAGTKHIGFSATTEKDVLFEGDVQLRTDIQDKLATRRQYRRSRRSRKTRYRQPRFDNRKKEKGWLAPSVQHKVDSHIRFVEKVHALLPITTITVEVAQFDIQKIKKPEIEGEGYQQGDQFGFWNVREYVFFRDNHRCQHCKGKSKDKILNVHHIESRKTGGDSPDNLLTLCETCHKKIHREGLEHLFQRKRTPLRDASQMAVMRWFIYNGLKARYPDAKLTYGYLTKNTRIEHSLEKSHAVDARCISGHPTAKPSEATYQYKQVRKNNRQLHKTTILKGGIRKANKAERFVKGFQLFDKVLCEGQPCFIFGRRKTGSFDLRLLDGTVISRGKSYKKIALKEKATSWLVERSETVHRKPPNSFGGFLWTYLMKNQTEGLILAIETSCDETAAAVIKNGNAILSNVVASQIDSHKRFGGVVPEIASRHHVDQMTLTIDEAIHQAGVTLEDLDAIAVTEGPGLIGALLVGVHAAKALSFTLGIPLIGVHHIAGHIYANHLTEPLTYPLVSLVVSGGHTELIYMEADGTYELMGETRDDAVGEAYDKVARTLGLPYPGGPQIDRLAKEGEATIDLPRAWLEEGSFDFSFSGLKSAVINTLHNAKQKGQTIPMADLAASFQASVIDVLVDKTIRAVKERGVDRLVIAGGVAANSGLREALMAASEEAGIRLTIPPIHLCTDNAAMIGAAAFVQYRRGVFSDDRMNGNPGLELKTVTKAE</sequence>
<dbReference type="GO" id="GO:0006508">
    <property type="term" value="P:proteolysis"/>
    <property type="evidence" value="ECO:0007669"/>
    <property type="project" value="UniProtKB-KW"/>
</dbReference>
<evidence type="ECO:0000256" key="2">
    <source>
        <dbReference type="ARBA" id="ARBA00022679"/>
    </source>
</evidence>
<comment type="catalytic activity">
    <reaction evidence="7 8">
        <text>L-threonylcarbamoyladenylate + adenosine(37) in tRNA = N(6)-L-threonylcarbamoyladenosine(37) in tRNA + AMP + H(+)</text>
        <dbReference type="Rhea" id="RHEA:37059"/>
        <dbReference type="Rhea" id="RHEA-COMP:10162"/>
        <dbReference type="Rhea" id="RHEA-COMP:10163"/>
        <dbReference type="ChEBI" id="CHEBI:15378"/>
        <dbReference type="ChEBI" id="CHEBI:73682"/>
        <dbReference type="ChEBI" id="CHEBI:74411"/>
        <dbReference type="ChEBI" id="CHEBI:74418"/>
        <dbReference type="ChEBI" id="CHEBI:456215"/>
        <dbReference type="EC" id="2.3.1.234"/>
    </reaction>
</comment>
<feature type="binding site" evidence="8">
    <location>
        <position position="548"/>
    </location>
    <ligand>
        <name>Fe cation</name>
        <dbReference type="ChEBI" id="CHEBI:24875"/>
    </ligand>
</feature>
<dbReference type="NCBIfam" id="TIGR03723">
    <property type="entry name" value="T6A_TsaD_YgjD"/>
    <property type="match status" value="1"/>
</dbReference>
<keyword evidence="1 8" id="KW-0963">Cytoplasm</keyword>
<dbReference type="AlphaFoldDB" id="D6XY15"/>
<dbReference type="STRING" id="439292.Bsel_0552"/>
<dbReference type="InterPro" id="IPR003615">
    <property type="entry name" value="HNH_nuc"/>
</dbReference>
<dbReference type="SMART" id="SM00507">
    <property type="entry name" value="HNHc"/>
    <property type="match status" value="1"/>
</dbReference>
<keyword evidence="6 8" id="KW-0012">Acyltransferase</keyword>
<dbReference type="Pfam" id="PF01844">
    <property type="entry name" value="HNH"/>
    <property type="match status" value="1"/>
</dbReference>
<feature type="binding site" evidence="8">
    <location>
        <position position="616"/>
    </location>
    <ligand>
        <name>substrate</name>
    </ligand>
</feature>
<dbReference type="InterPro" id="IPR017860">
    <property type="entry name" value="Peptidase_M22_CS"/>
</dbReference>
<dbReference type="Pfam" id="PF14239">
    <property type="entry name" value="RRXRR"/>
    <property type="match status" value="1"/>
</dbReference>
<dbReference type="InterPro" id="IPR043129">
    <property type="entry name" value="ATPase_NBD"/>
</dbReference>
<gene>
    <name evidence="8" type="primary">tsaD</name>
    <name evidence="11" type="ordered locus">Bsel_0552</name>
</gene>
<dbReference type="SUPFAM" id="SSF53067">
    <property type="entry name" value="Actin-like ATPase domain"/>
    <property type="match status" value="2"/>
</dbReference>
<evidence type="ECO:0000313" key="11">
    <source>
        <dbReference type="EMBL" id="ADH98088.1"/>
    </source>
</evidence>
<dbReference type="eggNOG" id="COG1403">
    <property type="taxonomic scope" value="Bacteria"/>
</dbReference>
<dbReference type="CDD" id="cd00085">
    <property type="entry name" value="HNHc"/>
    <property type="match status" value="1"/>
</dbReference>